<dbReference type="AlphaFoldDB" id="M0AU02"/>
<gene>
    <name evidence="3" type="ORF">C481_09862</name>
</gene>
<dbReference type="OrthoDB" id="3164at2157"/>
<feature type="domain" description="Sulfatase N-terminal" evidence="2">
    <location>
        <begin position="33"/>
        <end position="317"/>
    </location>
</feature>
<organism evidence="3 4">
    <name type="scientific">Natrialba asiatica (strain ATCC 700177 / DSM 12278 / JCM 9576 / FERM P-10747 / NBRC 102637 / 172P1)</name>
    <dbReference type="NCBI Taxonomy" id="29540"/>
    <lineage>
        <taxon>Archaea</taxon>
        <taxon>Methanobacteriati</taxon>
        <taxon>Methanobacteriota</taxon>
        <taxon>Stenosarchaea group</taxon>
        <taxon>Halobacteria</taxon>
        <taxon>Halobacteriales</taxon>
        <taxon>Natrialbaceae</taxon>
        <taxon>Natrialba</taxon>
    </lineage>
</organism>
<dbReference type="InterPro" id="IPR017850">
    <property type="entry name" value="Alkaline_phosphatase_core_sf"/>
</dbReference>
<dbReference type="PATRIC" id="fig|29540.5.peg.2009"/>
<sequence length="415" mass="47013">MTNTEIFLFTIDSLRKDHFTKSYFPTCWSIFESEFITFENALSNGVATPFSFPSIVTGRTVTEDGSLPSEFPTISEEYDGYSWAITNNPHLRPERGYSRGFNSFSDDLSDIGSTTTSDGLLRTIKRIGSQSSLLRSGYKRFTNQTGMELIPKTGIANDLTTQVRKAMSENRGLFWAHFMDPHYPFRPDRITDKDLNVDHAREAIDQMNVRFKQGDANESDLAFLRSMYGETVRYLDRSLYSLFSYMKDQNRWDNSIIVIMSDHGEAFGEHGVYNHMWDADPIDSLVQVPLLVKFSGNMSGSYSHLVQNADLLPTLASELDWEIQNLSHAKCLRDTDDRTVVSKSNSAVRVTTKTGYGIRRKDGTKRVQGNLNSTAKGLLESTTIPKVNQITDDLESEKPSELPDLEERLESLGYK</sequence>
<name>M0AU02_NATA1</name>
<evidence type="ECO:0000313" key="4">
    <source>
        <dbReference type="Proteomes" id="UP000011554"/>
    </source>
</evidence>
<feature type="region of interest" description="Disordered" evidence="1">
    <location>
        <begin position="390"/>
        <end position="415"/>
    </location>
</feature>
<dbReference type="RefSeq" id="WP_006109007.1">
    <property type="nucleotide sequence ID" value="NZ_AOIO01000023.1"/>
</dbReference>
<proteinExistence type="predicted"/>
<dbReference type="EMBL" id="AOIO01000023">
    <property type="protein sequence ID" value="ELZ01817.1"/>
    <property type="molecule type" value="Genomic_DNA"/>
</dbReference>
<evidence type="ECO:0000256" key="1">
    <source>
        <dbReference type="SAM" id="MobiDB-lite"/>
    </source>
</evidence>
<dbReference type="PANTHER" id="PTHR43751">
    <property type="entry name" value="SULFATASE"/>
    <property type="match status" value="1"/>
</dbReference>
<reference evidence="3 4" key="1">
    <citation type="journal article" date="2014" name="PLoS Genet.">
        <title>Phylogenetically driven sequencing of extremely halophilic archaea reveals strategies for static and dynamic osmo-response.</title>
        <authorList>
            <person name="Becker E.A."/>
            <person name="Seitzer P.M."/>
            <person name="Tritt A."/>
            <person name="Larsen D."/>
            <person name="Krusor M."/>
            <person name="Yao A.I."/>
            <person name="Wu D."/>
            <person name="Madern D."/>
            <person name="Eisen J.A."/>
            <person name="Darling A.E."/>
            <person name="Facciotti M.T."/>
        </authorList>
    </citation>
    <scope>NUCLEOTIDE SEQUENCE [LARGE SCALE GENOMIC DNA]</scope>
    <source>
        <strain evidence="3 4">DSM 12278</strain>
    </source>
</reference>
<dbReference type="InterPro" id="IPR000917">
    <property type="entry name" value="Sulfatase_N"/>
</dbReference>
<protein>
    <submittedName>
        <fullName evidence="3">Arylsulfatase A family protein</fullName>
    </submittedName>
</protein>
<comment type="caution">
    <text evidence="3">The sequence shown here is derived from an EMBL/GenBank/DDBJ whole genome shotgun (WGS) entry which is preliminary data.</text>
</comment>
<evidence type="ECO:0000259" key="2">
    <source>
        <dbReference type="Pfam" id="PF00884"/>
    </source>
</evidence>
<dbReference type="InterPro" id="IPR052701">
    <property type="entry name" value="GAG_Ulvan_Degrading_Sulfatases"/>
</dbReference>
<dbReference type="Proteomes" id="UP000011554">
    <property type="component" value="Unassembled WGS sequence"/>
</dbReference>
<dbReference type="Gene3D" id="3.40.720.10">
    <property type="entry name" value="Alkaline Phosphatase, subunit A"/>
    <property type="match status" value="1"/>
</dbReference>
<feature type="compositionally biased region" description="Basic and acidic residues" evidence="1">
    <location>
        <begin position="396"/>
        <end position="415"/>
    </location>
</feature>
<dbReference type="Pfam" id="PF00884">
    <property type="entry name" value="Sulfatase"/>
    <property type="match status" value="1"/>
</dbReference>
<accession>M0AU02</accession>
<evidence type="ECO:0000313" key="3">
    <source>
        <dbReference type="EMBL" id="ELZ01817.1"/>
    </source>
</evidence>
<dbReference type="eggNOG" id="arCOG02785">
    <property type="taxonomic scope" value="Archaea"/>
</dbReference>
<dbReference type="STRING" id="29540.C481_09862"/>
<dbReference type="SUPFAM" id="SSF53649">
    <property type="entry name" value="Alkaline phosphatase-like"/>
    <property type="match status" value="1"/>
</dbReference>
<dbReference type="PANTHER" id="PTHR43751:SF3">
    <property type="entry name" value="SULFATASE N-TERMINAL DOMAIN-CONTAINING PROTEIN"/>
    <property type="match status" value="1"/>
</dbReference>
<keyword evidence="4" id="KW-1185">Reference proteome</keyword>